<sequence length="109" mass="11677">MTSEWAWSILVVIGAALWFWSIRLTLRAYAGERLPMWANPRKAPGRAVAARAFGIGAAILGVGMTSRAIDSEPWIAAVVSATVIAAVFFVPLIVSVAAHNARVDITRTT</sequence>
<feature type="transmembrane region" description="Helical" evidence="1">
    <location>
        <begin position="75"/>
        <end position="98"/>
    </location>
</feature>
<keyword evidence="1" id="KW-1133">Transmembrane helix</keyword>
<keyword evidence="1" id="KW-0812">Transmembrane</keyword>
<dbReference type="EMBL" id="FNJN01000002">
    <property type="protein sequence ID" value="SDO76356.1"/>
    <property type="molecule type" value="Genomic_DNA"/>
</dbReference>
<reference evidence="2 3" key="1">
    <citation type="submission" date="2016-10" db="EMBL/GenBank/DDBJ databases">
        <authorList>
            <person name="de Groot N.N."/>
        </authorList>
    </citation>
    <scope>NUCLEOTIDE SEQUENCE [LARGE SCALE GENOMIC DNA]</scope>
    <source>
        <strain evidence="2 3">StLB037</strain>
    </source>
</reference>
<organism evidence="2 3">
    <name type="scientific">Microbacterium testaceum (strain StLB037)</name>
    <dbReference type="NCBI Taxonomy" id="979556"/>
    <lineage>
        <taxon>Bacteria</taxon>
        <taxon>Bacillati</taxon>
        <taxon>Actinomycetota</taxon>
        <taxon>Actinomycetes</taxon>
        <taxon>Micrococcales</taxon>
        <taxon>Microbacteriaceae</taxon>
        <taxon>Microbacterium</taxon>
    </lineage>
</organism>
<evidence type="ECO:0000313" key="3">
    <source>
        <dbReference type="Proteomes" id="UP000186456"/>
    </source>
</evidence>
<dbReference type="Proteomes" id="UP000186456">
    <property type="component" value="Unassembled WGS sequence"/>
</dbReference>
<feature type="transmembrane region" description="Helical" evidence="1">
    <location>
        <begin position="6"/>
        <end position="26"/>
    </location>
</feature>
<protein>
    <submittedName>
        <fullName evidence="2">Uncharacterized protein</fullName>
    </submittedName>
</protein>
<dbReference type="RefSeq" id="WP_074694493.1">
    <property type="nucleotide sequence ID" value="NZ_FNJN01000002.1"/>
</dbReference>
<name>A0A1H0M808_MICTS</name>
<keyword evidence="1" id="KW-0472">Membrane</keyword>
<proteinExistence type="predicted"/>
<gene>
    <name evidence="2" type="ORF">SAMN04487788_0772</name>
</gene>
<evidence type="ECO:0000256" key="1">
    <source>
        <dbReference type="SAM" id="Phobius"/>
    </source>
</evidence>
<feature type="transmembrane region" description="Helical" evidence="1">
    <location>
        <begin position="47"/>
        <end position="69"/>
    </location>
</feature>
<evidence type="ECO:0000313" key="2">
    <source>
        <dbReference type="EMBL" id="SDO76356.1"/>
    </source>
</evidence>
<dbReference type="AlphaFoldDB" id="A0A1H0M808"/>
<accession>A0A1H0M808</accession>